<evidence type="ECO:0000256" key="1">
    <source>
        <dbReference type="SAM" id="MobiDB-lite"/>
    </source>
</evidence>
<dbReference type="Proteomes" id="UP001345219">
    <property type="component" value="Chromosome 20"/>
</dbReference>
<feature type="compositionally biased region" description="Polar residues" evidence="1">
    <location>
        <begin position="52"/>
        <end position="64"/>
    </location>
</feature>
<keyword evidence="3" id="KW-1185">Reference proteome</keyword>
<feature type="region of interest" description="Disordered" evidence="1">
    <location>
        <begin position="37"/>
        <end position="71"/>
    </location>
</feature>
<dbReference type="EMBL" id="JAXIOK010000020">
    <property type="protein sequence ID" value="KAK4746675.1"/>
    <property type="molecule type" value="Genomic_DNA"/>
</dbReference>
<dbReference type="AlphaFoldDB" id="A0AAN7GIE7"/>
<dbReference type="PANTHER" id="PTHR46034:SF12">
    <property type="entry name" value="B2 PROTEIN"/>
    <property type="match status" value="1"/>
</dbReference>
<organism evidence="2 3">
    <name type="scientific">Trapa incisa</name>
    <dbReference type="NCBI Taxonomy" id="236973"/>
    <lineage>
        <taxon>Eukaryota</taxon>
        <taxon>Viridiplantae</taxon>
        <taxon>Streptophyta</taxon>
        <taxon>Embryophyta</taxon>
        <taxon>Tracheophyta</taxon>
        <taxon>Spermatophyta</taxon>
        <taxon>Magnoliopsida</taxon>
        <taxon>eudicotyledons</taxon>
        <taxon>Gunneridae</taxon>
        <taxon>Pentapetalae</taxon>
        <taxon>rosids</taxon>
        <taxon>malvids</taxon>
        <taxon>Myrtales</taxon>
        <taxon>Lythraceae</taxon>
        <taxon>Trapa</taxon>
    </lineage>
</organism>
<protein>
    <submittedName>
        <fullName evidence="2">Uncharacterized protein</fullName>
    </submittedName>
</protein>
<dbReference type="PANTHER" id="PTHR46034">
    <property type="match status" value="1"/>
</dbReference>
<evidence type="ECO:0000313" key="3">
    <source>
        <dbReference type="Proteomes" id="UP001345219"/>
    </source>
</evidence>
<dbReference type="GO" id="GO:0034976">
    <property type="term" value="P:response to endoplasmic reticulum stress"/>
    <property type="evidence" value="ECO:0007669"/>
    <property type="project" value="InterPro"/>
</dbReference>
<proteinExistence type="predicted"/>
<evidence type="ECO:0000313" key="2">
    <source>
        <dbReference type="EMBL" id="KAK4746675.1"/>
    </source>
</evidence>
<name>A0AAN7GIE7_9MYRT</name>
<sequence length="97" mass="10536">MPSGNSFYNVNPVYQNVNPVQNSITGMIANKHGANINIRSKEHQNTNNNNNSKEATSFGGSNIDPTAWKDKKVKGESRFPAQTLELLDLCEQAGSAA</sequence>
<reference evidence="2 3" key="1">
    <citation type="journal article" date="2023" name="Hortic Res">
        <title>Pangenome of water caltrop reveals structural variations and asymmetric subgenome divergence after allopolyploidization.</title>
        <authorList>
            <person name="Zhang X."/>
            <person name="Chen Y."/>
            <person name="Wang L."/>
            <person name="Yuan Y."/>
            <person name="Fang M."/>
            <person name="Shi L."/>
            <person name="Lu R."/>
            <person name="Comes H.P."/>
            <person name="Ma Y."/>
            <person name="Chen Y."/>
            <person name="Huang G."/>
            <person name="Zhou Y."/>
            <person name="Zheng Z."/>
            <person name="Qiu Y."/>
        </authorList>
    </citation>
    <scope>NUCLEOTIDE SEQUENCE [LARGE SCALE GENOMIC DNA]</scope>
    <source>
        <tissue evidence="2">Roots</tissue>
    </source>
</reference>
<accession>A0AAN7GIE7</accession>
<dbReference type="InterPro" id="IPR044832">
    <property type="entry name" value="NRP-like"/>
</dbReference>
<comment type="caution">
    <text evidence="2">The sequence shown here is derived from an EMBL/GenBank/DDBJ whole genome shotgun (WGS) entry which is preliminary data.</text>
</comment>
<gene>
    <name evidence="2" type="ORF">SAY87_025712</name>
</gene>